<dbReference type="Gene3D" id="3.80.10.10">
    <property type="entry name" value="Ribonuclease Inhibitor"/>
    <property type="match status" value="1"/>
</dbReference>
<dbReference type="SMART" id="SM00367">
    <property type="entry name" value="LRR_CC"/>
    <property type="match status" value="8"/>
</dbReference>
<name>A0ABM8W2P6_GIGMA</name>
<comment type="caution">
    <text evidence="4">The sequence shown here is derived from an EMBL/GenBank/DDBJ whole genome shotgun (WGS) entry which is preliminary data.</text>
</comment>
<dbReference type="SUPFAM" id="SSF52047">
    <property type="entry name" value="RNI-like"/>
    <property type="match status" value="1"/>
</dbReference>
<keyword evidence="1" id="KW-0064">Aspartyl protease</keyword>
<dbReference type="InterPro" id="IPR021109">
    <property type="entry name" value="Peptidase_aspartic_dom_sf"/>
</dbReference>
<dbReference type="Gene3D" id="2.40.70.10">
    <property type="entry name" value="Acid Proteases"/>
    <property type="match status" value="1"/>
</dbReference>
<feature type="region of interest" description="Disordered" evidence="2">
    <location>
        <begin position="742"/>
        <end position="766"/>
    </location>
</feature>
<dbReference type="Proteomes" id="UP000789901">
    <property type="component" value="Unassembled WGS sequence"/>
</dbReference>
<dbReference type="PROSITE" id="PS00141">
    <property type="entry name" value="ASP_PROTEASE"/>
    <property type="match status" value="1"/>
</dbReference>
<dbReference type="EMBL" id="CAJVQB010000839">
    <property type="protein sequence ID" value="CAG8509496.1"/>
    <property type="molecule type" value="Genomic_DNA"/>
</dbReference>
<feature type="compositionally biased region" description="Low complexity" evidence="2">
    <location>
        <begin position="743"/>
        <end position="756"/>
    </location>
</feature>
<keyword evidence="1" id="KW-0645">Protease</keyword>
<proteinExistence type="predicted"/>
<dbReference type="InterPro" id="IPR001969">
    <property type="entry name" value="Aspartic_peptidase_AS"/>
</dbReference>
<feature type="domain" description="F-box/LRR-repeat protein 15-like leucin rich repeat" evidence="3">
    <location>
        <begin position="311"/>
        <end position="474"/>
    </location>
</feature>
<dbReference type="CDD" id="cd00303">
    <property type="entry name" value="retropepsin_like"/>
    <property type="match status" value="1"/>
</dbReference>
<dbReference type="PANTHER" id="PTHR13318:SF190">
    <property type="entry name" value="PARTNER OF PAIRED, ISOFORM B"/>
    <property type="match status" value="1"/>
</dbReference>
<evidence type="ECO:0000256" key="1">
    <source>
        <dbReference type="ARBA" id="ARBA00022750"/>
    </source>
</evidence>
<keyword evidence="5" id="KW-1185">Reference proteome</keyword>
<dbReference type="Pfam" id="PF25372">
    <property type="entry name" value="DUF7885"/>
    <property type="match status" value="1"/>
</dbReference>
<gene>
    <name evidence="4" type="ORF">GMARGA_LOCUS2609</name>
</gene>
<reference evidence="4 5" key="1">
    <citation type="submission" date="2021-06" db="EMBL/GenBank/DDBJ databases">
        <authorList>
            <person name="Kallberg Y."/>
            <person name="Tangrot J."/>
            <person name="Rosling A."/>
        </authorList>
    </citation>
    <scope>NUCLEOTIDE SEQUENCE [LARGE SCALE GENOMIC DNA]</scope>
    <source>
        <strain evidence="4 5">120-4 pot B 10/14</strain>
    </source>
</reference>
<dbReference type="InterPro" id="IPR057207">
    <property type="entry name" value="FBXL15_LRR"/>
</dbReference>
<accession>A0ABM8W2P6</accession>
<dbReference type="InterPro" id="IPR006553">
    <property type="entry name" value="Leu-rich_rpt_Cys-con_subtyp"/>
</dbReference>
<evidence type="ECO:0000313" key="5">
    <source>
        <dbReference type="Proteomes" id="UP000789901"/>
    </source>
</evidence>
<organism evidence="4 5">
    <name type="scientific">Gigaspora margarita</name>
    <dbReference type="NCBI Taxonomy" id="4874"/>
    <lineage>
        <taxon>Eukaryota</taxon>
        <taxon>Fungi</taxon>
        <taxon>Fungi incertae sedis</taxon>
        <taxon>Mucoromycota</taxon>
        <taxon>Glomeromycotina</taxon>
        <taxon>Glomeromycetes</taxon>
        <taxon>Diversisporales</taxon>
        <taxon>Gigasporaceae</taxon>
        <taxon>Gigaspora</taxon>
    </lineage>
</organism>
<dbReference type="PANTHER" id="PTHR13318">
    <property type="entry name" value="PARTNER OF PAIRED, ISOFORM B-RELATED"/>
    <property type="match status" value="1"/>
</dbReference>
<evidence type="ECO:0000256" key="2">
    <source>
        <dbReference type="SAM" id="MobiDB-lite"/>
    </source>
</evidence>
<dbReference type="InterPro" id="IPR032675">
    <property type="entry name" value="LRR_dom_sf"/>
</dbReference>
<evidence type="ECO:0000313" key="4">
    <source>
        <dbReference type="EMBL" id="CAG8509496.1"/>
    </source>
</evidence>
<keyword evidence="1" id="KW-0378">Hydrolase</keyword>
<sequence length="766" mass="88897">MTTLSCEINKVPVTAILDSGANCNIIAEEIVNKLDLKINNISDIEIYIPIGKLDVVGVIHEISISILSQGPKWKQVKVTDIFVVSIPEHQSIAKQWPRGPQDRLSEYGVNYIVNNIKTSEAWLWFAKYYPPKYIHKHLLKLGYEINSRDYWENCVFHIKNNLTSHKQIEQILYFLEIDRSLYPALFVNRLWYKCSIPLLWKRVELKGNDIHYGHYFPVEYNYCEQYRTWLESFIKLICEEKKPVYASNLKSLKISHYHSITHKLIRSIINYCQNIIHLDFKKCVGISNEILIKIASSYTNLKHFNLWDNQIITDKGLYKIMQMCNKLEYLNISYCRGIPDKSLIAIAESCRNLKKFYFSEAFWITDKTISRILNLCINLQSLDIAFSCGEIKDANMLIQAYLKIEYLDFASVIAFQNNSLIVAIIRSSPNLKHFNISGNDIRDEVVEAIASTCYELEYLDLGGCGFITEPSISHSCLNLKYLNLEGCENISEKIIKQLNPSIYIENYNSSYEQSDFGSSDTFGSDPDDNIQSKNTHSLIPDPLRVSQSIIFTGRPNRMVSTNTLNVTDLISAIRFYYKEKWRSLNDTEIINFQIRKNPSFNLVLGQEWLYMRKAKIIFGFSSRTYEQRDKIVIDGISIPLIEKDFNKASSTKNDPYKSDLLEEEITNIIKKSLAGVQDIKYQKKHHKYFTRFLYLQCLEDQMKSVHSIENDIEYGIFEKPHIIEYELSCINKAKLPWIRSETETNSSSSDSESTGSDWYDLDSINP</sequence>
<protein>
    <submittedName>
        <fullName evidence="4">13482_t:CDS:1</fullName>
    </submittedName>
</protein>
<evidence type="ECO:0000259" key="3">
    <source>
        <dbReference type="Pfam" id="PF25372"/>
    </source>
</evidence>